<keyword evidence="6" id="KW-1185">Reference proteome</keyword>
<dbReference type="CDD" id="cd02440">
    <property type="entry name" value="AdoMet_MTases"/>
    <property type="match status" value="1"/>
</dbReference>
<feature type="domain" description="Methyltransferase" evidence="4">
    <location>
        <begin position="71"/>
        <end position="167"/>
    </location>
</feature>
<dbReference type="SUPFAM" id="SSF53335">
    <property type="entry name" value="S-adenosyl-L-methionine-dependent methyltransferases"/>
    <property type="match status" value="1"/>
</dbReference>
<name>A0AAN7T4I3_9EURO</name>
<proteinExistence type="predicted"/>
<dbReference type="Pfam" id="PF13649">
    <property type="entry name" value="Methyltransf_25"/>
    <property type="match status" value="1"/>
</dbReference>
<evidence type="ECO:0000256" key="3">
    <source>
        <dbReference type="SAM" id="MobiDB-lite"/>
    </source>
</evidence>
<accession>A0AAN7T4I3</accession>
<keyword evidence="1" id="KW-0489">Methyltransferase</keyword>
<evidence type="ECO:0000313" key="6">
    <source>
        <dbReference type="Proteomes" id="UP001309876"/>
    </source>
</evidence>
<dbReference type="AlphaFoldDB" id="A0AAN7T4I3"/>
<dbReference type="GO" id="GO:0008168">
    <property type="term" value="F:methyltransferase activity"/>
    <property type="evidence" value="ECO:0007669"/>
    <property type="project" value="UniProtKB-KW"/>
</dbReference>
<evidence type="ECO:0000256" key="1">
    <source>
        <dbReference type="ARBA" id="ARBA00022603"/>
    </source>
</evidence>
<protein>
    <recommendedName>
        <fullName evidence="4">Methyltransferase domain-containing protein</fullName>
    </recommendedName>
</protein>
<dbReference type="GO" id="GO:0032259">
    <property type="term" value="P:methylation"/>
    <property type="evidence" value="ECO:0007669"/>
    <property type="project" value="UniProtKB-KW"/>
</dbReference>
<gene>
    <name evidence="5" type="ORF">LTR05_002369</name>
</gene>
<feature type="region of interest" description="Disordered" evidence="3">
    <location>
        <begin position="1"/>
        <end position="22"/>
    </location>
</feature>
<sequence>MSEIEAKLEMRKLKPEETPQSLAQEGYNSSAYRYLDWNSSLEDDPRVEWLQKLFDRLWENGALDLSTTKALDLGCGAGSSTLKLAQTCAHVVGVDISSAQLELAKTKLKDAGVPSDKYELLEADMMTPEFADGCFHAICAFYSIIHLGLNDQRTLLERIYAWLEPRGLLLFNTAAQASAAEGEVMEGWLGMNAFWASFGQKRVLEVVQEIGFETVDSDEIEVEGDSDFTWIIARKPASN</sequence>
<comment type="caution">
    <text evidence="5">The sequence shown here is derived from an EMBL/GenBank/DDBJ whole genome shotgun (WGS) entry which is preliminary data.</text>
</comment>
<evidence type="ECO:0000313" key="5">
    <source>
        <dbReference type="EMBL" id="KAK5088152.1"/>
    </source>
</evidence>
<dbReference type="InterPro" id="IPR029063">
    <property type="entry name" value="SAM-dependent_MTases_sf"/>
</dbReference>
<feature type="compositionally biased region" description="Basic and acidic residues" evidence="3">
    <location>
        <begin position="1"/>
        <end position="17"/>
    </location>
</feature>
<reference evidence="5 6" key="1">
    <citation type="submission" date="2023-08" db="EMBL/GenBank/DDBJ databases">
        <title>Black Yeasts Isolated from many extreme environments.</title>
        <authorList>
            <person name="Coleine C."/>
            <person name="Stajich J.E."/>
            <person name="Selbmann L."/>
        </authorList>
    </citation>
    <scope>NUCLEOTIDE SEQUENCE [LARGE SCALE GENOMIC DNA]</scope>
    <source>
        <strain evidence="5 6">CCFEE 5910</strain>
    </source>
</reference>
<dbReference type="PANTHER" id="PTHR43861">
    <property type="entry name" value="TRANS-ACONITATE 2-METHYLTRANSFERASE-RELATED"/>
    <property type="match status" value="1"/>
</dbReference>
<organism evidence="5 6">
    <name type="scientific">Lithohypha guttulata</name>
    <dbReference type="NCBI Taxonomy" id="1690604"/>
    <lineage>
        <taxon>Eukaryota</taxon>
        <taxon>Fungi</taxon>
        <taxon>Dikarya</taxon>
        <taxon>Ascomycota</taxon>
        <taxon>Pezizomycotina</taxon>
        <taxon>Eurotiomycetes</taxon>
        <taxon>Chaetothyriomycetidae</taxon>
        <taxon>Chaetothyriales</taxon>
        <taxon>Trichomeriaceae</taxon>
        <taxon>Lithohypha</taxon>
    </lineage>
</organism>
<keyword evidence="2" id="KW-0808">Transferase</keyword>
<dbReference type="InterPro" id="IPR041698">
    <property type="entry name" value="Methyltransf_25"/>
</dbReference>
<evidence type="ECO:0000256" key="2">
    <source>
        <dbReference type="ARBA" id="ARBA00022679"/>
    </source>
</evidence>
<evidence type="ECO:0000259" key="4">
    <source>
        <dbReference type="Pfam" id="PF13649"/>
    </source>
</evidence>
<dbReference type="Gene3D" id="3.40.50.150">
    <property type="entry name" value="Vaccinia Virus protein VP39"/>
    <property type="match status" value="1"/>
</dbReference>
<dbReference type="EMBL" id="JAVRRJ010000002">
    <property type="protein sequence ID" value="KAK5088152.1"/>
    <property type="molecule type" value="Genomic_DNA"/>
</dbReference>
<dbReference type="Proteomes" id="UP001309876">
    <property type="component" value="Unassembled WGS sequence"/>
</dbReference>
<dbReference type="PANTHER" id="PTHR43861:SF1">
    <property type="entry name" value="TRANS-ACONITATE 2-METHYLTRANSFERASE"/>
    <property type="match status" value="1"/>
</dbReference>